<dbReference type="OrthoDB" id="66409at2759"/>
<protein>
    <recommendedName>
        <fullName evidence="3">UDENN domain-containing protein</fullName>
    </recommendedName>
</protein>
<comment type="caution">
    <text evidence="1">The sequence shown here is derived from an EMBL/GenBank/DDBJ whole genome shotgun (WGS) entry which is preliminary data.</text>
</comment>
<reference evidence="1 2" key="1">
    <citation type="journal article" date="2019" name="Front. Genet.">
        <title>Whole-Genome Sequencing of the Opportunistic Yeast Pathogen Candida inconspicua Uncovers Its Hybrid Origin.</title>
        <authorList>
            <person name="Mixao V."/>
            <person name="Hansen A.P."/>
            <person name="Saus E."/>
            <person name="Boekhout T."/>
            <person name="Lass-Florl C."/>
            <person name="Gabaldon T."/>
        </authorList>
    </citation>
    <scope>NUCLEOTIDE SEQUENCE [LARGE SCALE GENOMIC DNA]</scope>
    <source>
        <strain evidence="1 2">CBS 180</strain>
    </source>
</reference>
<evidence type="ECO:0000313" key="1">
    <source>
        <dbReference type="EMBL" id="TID28124.1"/>
    </source>
</evidence>
<accession>A0A4T0X0N1</accession>
<evidence type="ECO:0008006" key="3">
    <source>
        <dbReference type="Google" id="ProtNLM"/>
    </source>
</evidence>
<dbReference type="STRING" id="52247.A0A4T0X0N1"/>
<organism evidence="1 2">
    <name type="scientific">Pichia inconspicua</name>
    <dbReference type="NCBI Taxonomy" id="52247"/>
    <lineage>
        <taxon>Eukaryota</taxon>
        <taxon>Fungi</taxon>
        <taxon>Dikarya</taxon>
        <taxon>Ascomycota</taxon>
        <taxon>Saccharomycotina</taxon>
        <taxon>Pichiomycetes</taxon>
        <taxon>Pichiales</taxon>
        <taxon>Pichiaceae</taxon>
        <taxon>Pichia</taxon>
    </lineage>
</organism>
<sequence>MVCVVNYLFVTEKEGLSPIEIKKCCTESILNVGEQLNSLLDLIFPSNIFSFPHEEHSTIVPMYINADNNALMPIKDLAGIDNVKLTPCYLFTKSISIGNKVIGVSIVTTLTIFQVLSPLLTYLLQELKDSRYDLKSIEVVYKNLNNSKLDILMAQFEHLNRASRFAITRLQPDFSSNESLSLPEDLQRVFRDHGNFYKTTIDVREDSIFEFPIQVAKASIITSPLSMFGIDLQRSSYIKELLKTLKNTKVICQNLNPIVPYRDIKPIHIFFNSLMLRKKVGIFTNRKVYTPLGNFVQTLYLLFNSVFTTSTLLFYPNIDYEHIDIIRGDKSVLIGTSDPRLISEFDFDVIFNMDEDVILVKSSSSSNLISYVNEDTTTNFLPNRVTKNELSNWQLSCFPQIIKDKDYPDAFLLSEYYNIEEKFRFPVKKSYTPKIDRKIDNQLEQLINNHHDDQTLFVAVTNYLRELSSKILPAFYHFITISQLKDYRQNLVAENLAITREDLERQIMNYLQINHILQPFPLDYCFDSQSSFLEDPDILNYYLELVDSNTALLELAIMYNSNTFTHSNTIPGFLFSWETNQGVVDIRLDTHYLIIMLDRLIDETSNESWNLDKYSLLQLYKTVNAILKTHGTGVDGFTDVLMDFFIDDLSDKKVDRPLSIHKKRNSSNMDLLDQIGKLGKKRFGKLVLIASIYISTNGPQDLVQTKKGVRRRDLLMTEFKKFLSTILNDTFFKEYVFAELDDYVKLMVNDFIDYHM</sequence>
<gene>
    <name evidence="1" type="ORF">CANINC_002661</name>
</gene>
<dbReference type="AlphaFoldDB" id="A0A4T0X0N1"/>
<proteinExistence type="predicted"/>
<keyword evidence="2" id="KW-1185">Reference proteome</keyword>
<dbReference type="EMBL" id="SELW01000416">
    <property type="protein sequence ID" value="TID28124.1"/>
    <property type="molecule type" value="Genomic_DNA"/>
</dbReference>
<dbReference type="Pfam" id="PF08616">
    <property type="entry name" value="SPA"/>
    <property type="match status" value="1"/>
</dbReference>
<evidence type="ECO:0000313" key="2">
    <source>
        <dbReference type="Proteomes" id="UP000307173"/>
    </source>
</evidence>
<dbReference type="Proteomes" id="UP000307173">
    <property type="component" value="Unassembled WGS sequence"/>
</dbReference>
<name>A0A4T0X0N1_9ASCO</name>